<accession>A0A6J5T6F2</accession>
<protein>
    <recommendedName>
        <fullName evidence="2">Bacteriophage lambda, GpH, tail tape measure, C-terminal</fullName>
    </recommendedName>
</protein>
<reference evidence="1" key="1">
    <citation type="submission" date="2020-05" db="EMBL/GenBank/DDBJ databases">
        <authorList>
            <person name="Chiriac C."/>
            <person name="Salcher M."/>
            <person name="Ghai R."/>
            <person name="Kavagutti S V."/>
        </authorList>
    </citation>
    <scope>NUCLEOTIDE SEQUENCE</scope>
</reference>
<organism evidence="1">
    <name type="scientific">uncultured Caudovirales phage</name>
    <dbReference type="NCBI Taxonomy" id="2100421"/>
    <lineage>
        <taxon>Viruses</taxon>
        <taxon>Duplodnaviria</taxon>
        <taxon>Heunggongvirae</taxon>
        <taxon>Uroviricota</taxon>
        <taxon>Caudoviricetes</taxon>
        <taxon>Peduoviridae</taxon>
        <taxon>Maltschvirus</taxon>
        <taxon>Maltschvirus maltsch</taxon>
    </lineage>
</organism>
<proteinExistence type="predicted"/>
<sequence length="491" mass="50750">MAGIPKVKITFDADFDELKKGVKGAQTEVSGFSDKIGKFGKVAAAAFAAASVAAVAYAGKLAIDGVKSAIADEAAQKKLQLTLQNVTGATDAQVKATEQYITKTQLAFGVTDTELRPSLERLARATGDVDKAQKLQALALDISAGSGKSLEAVTNALAKAQEGNTASLAKLGVGLSSAQLKTLSMDEITKKLADTFENQASAKADTFQGKMARLSEAFNEGKETVGGFILDAITPLVSGFVDKVIPALSKMSESLGKDLKDPLNTIKGVVVDFVIPAFKALYTYLFDYVIPFFANVFGPALAGLSSAWNKIKDAINANSDDLAPLFTLFKSVATFVRDNLGPAIGTVLKIAFEVVGTAIAAVIKGVSNLVGFFDDVIGKVKEFINLVKNNPIVSGISGVIDKIFGGGKAAGGPVSGGTTYMVGERGPELFTPSSSGTIIPNHRLGGSGGGGSVYNITVNGAIDPEGTARTIINILNNSSYRGTLGAGAFAS</sequence>
<name>A0A6J5T6F2_9CAUD</name>
<dbReference type="EMBL" id="LR797527">
    <property type="protein sequence ID" value="CAB4223189.1"/>
    <property type="molecule type" value="Genomic_DNA"/>
</dbReference>
<evidence type="ECO:0008006" key="2">
    <source>
        <dbReference type="Google" id="ProtNLM"/>
    </source>
</evidence>
<gene>
    <name evidence="1" type="ORF">UFOVP1667_9</name>
</gene>
<evidence type="ECO:0000313" key="1">
    <source>
        <dbReference type="EMBL" id="CAB4223189.1"/>
    </source>
</evidence>